<keyword evidence="3" id="KW-0862">Zinc</keyword>
<dbReference type="InterPro" id="IPR018957">
    <property type="entry name" value="Znf_C3HC4_RING-type"/>
</dbReference>
<dbReference type="Pfam" id="PF00097">
    <property type="entry name" value="zf-C3HC4"/>
    <property type="match status" value="1"/>
</dbReference>
<accession>A0A6C0JCA4</accession>
<organism evidence="5">
    <name type="scientific">viral metagenome</name>
    <dbReference type="NCBI Taxonomy" id="1070528"/>
    <lineage>
        <taxon>unclassified sequences</taxon>
        <taxon>metagenomes</taxon>
        <taxon>organismal metagenomes</taxon>
    </lineage>
</organism>
<proteinExistence type="predicted"/>
<evidence type="ECO:0000256" key="1">
    <source>
        <dbReference type="ARBA" id="ARBA00022723"/>
    </source>
</evidence>
<name>A0A6C0JCA4_9ZZZZ</name>
<dbReference type="EMBL" id="MN740336">
    <property type="protein sequence ID" value="QHU01234.1"/>
    <property type="molecule type" value="Genomic_DNA"/>
</dbReference>
<dbReference type="SMART" id="SM00184">
    <property type="entry name" value="RING"/>
    <property type="match status" value="1"/>
</dbReference>
<dbReference type="InterPro" id="IPR001841">
    <property type="entry name" value="Znf_RING"/>
</dbReference>
<dbReference type="AlphaFoldDB" id="A0A6C0JCA4"/>
<dbReference type="PROSITE" id="PS00518">
    <property type="entry name" value="ZF_RING_1"/>
    <property type="match status" value="1"/>
</dbReference>
<dbReference type="Pfam" id="PF13240">
    <property type="entry name" value="Zn_Ribbon_1"/>
    <property type="match status" value="1"/>
</dbReference>
<evidence type="ECO:0000256" key="2">
    <source>
        <dbReference type="ARBA" id="ARBA00022771"/>
    </source>
</evidence>
<evidence type="ECO:0000259" key="4">
    <source>
        <dbReference type="PROSITE" id="PS50089"/>
    </source>
</evidence>
<dbReference type="InterPro" id="IPR026870">
    <property type="entry name" value="Zinc_ribbon_dom"/>
</dbReference>
<evidence type="ECO:0000256" key="3">
    <source>
        <dbReference type="ARBA" id="ARBA00022833"/>
    </source>
</evidence>
<protein>
    <recommendedName>
        <fullName evidence="4">RING-type domain-containing protein</fullName>
    </recommendedName>
</protein>
<feature type="domain" description="RING-type" evidence="4">
    <location>
        <begin position="30"/>
        <end position="67"/>
    </location>
</feature>
<dbReference type="GO" id="GO:0008270">
    <property type="term" value="F:zinc ion binding"/>
    <property type="evidence" value="ECO:0007669"/>
    <property type="project" value="UniProtKB-KW"/>
</dbReference>
<keyword evidence="1" id="KW-0479">Metal-binding</keyword>
<evidence type="ECO:0000313" key="5">
    <source>
        <dbReference type="EMBL" id="QHU01234.1"/>
    </source>
</evidence>
<dbReference type="InterPro" id="IPR013083">
    <property type="entry name" value="Znf_RING/FYVE/PHD"/>
</dbReference>
<dbReference type="Gene3D" id="3.30.40.10">
    <property type="entry name" value="Zinc/RING finger domain, C3HC4 (zinc finger)"/>
    <property type="match status" value="1"/>
</dbReference>
<dbReference type="SUPFAM" id="SSF57850">
    <property type="entry name" value="RING/U-box"/>
    <property type="match status" value="1"/>
</dbReference>
<reference evidence="5" key="1">
    <citation type="journal article" date="2020" name="Nature">
        <title>Giant virus diversity and host interactions through global metagenomics.</title>
        <authorList>
            <person name="Schulz F."/>
            <person name="Roux S."/>
            <person name="Paez-Espino D."/>
            <person name="Jungbluth S."/>
            <person name="Walsh D.A."/>
            <person name="Denef V.J."/>
            <person name="McMahon K.D."/>
            <person name="Konstantinidis K.T."/>
            <person name="Eloe-Fadrosh E.A."/>
            <person name="Kyrpides N.C."/>
            <person name="Woyke T."/>
        </authorList>
    </citation>
    <scope>NUCLEOTIDE SEQUENCE</scope>
    <source>
        <strain evidence="5">GVMAG-M-3300025860-25</strain>
    </source>
</reference>
<dbReference type="InterPro" id="IPR017907">
    <property type="entry name" value="Znf_RING_CS"/>
</dbReference>
<keyword evidence="2" id="KW-0863">Zinc-finger</keyword>
<sequence length="256" mass="29378">MDCSNCQKKLEDETNFCPRCGFKQHLILKCPICLENKKVSTLLCGHNVCIVCINTSYKNKQQCPMCRESIEKCPECYQYRVVKMPDGKKKCLDCKTKIINVKTIINSKKLICIECRSSRILFDPLTSRYNCSDCFGYFDSNTSHITPVPKTKICMACLSNTIEFMDYPLVEDNFDRFVLKNRCKNCGLENVETKNISLEEYSKLVVKSKQEVNPDIIKICPNCDSNDIYTLETTVNSTFNCNNCSNNFLSPKIIKC</sequence>
<dbReference type="PROSITE" id="PS50089">
    <property type="entry name" value="ZF_RING_2"/>
    <property type="match status" value="1"/>
</dbReference>